<dbReference type="InterPro" id="IPR040234">
    <property type="entry name" value="QC/QCL"/>
</dbReference>
<comment type="similarity">
    <text evidence="3">Belongs to the peptidase M28 family.</text>
</comment>
<dbReference type="AlphaFoldDB" id="A0AAJ8L3Y6"/>
<feature type="chain" id="PRO_5042314028" description="Peptide hydrolase" evidence="3">
    <location>
        <begin position="34"/>
        <end position="443"/>
    </location>
</feature>
<dbReference type="PANTHER" id="PTHR12283">
    <property type="entry name" value="GLUTAMINYL-PEPTIDE CYCLOTRANSFERASE"/>
    <property type="match status" value="1"/>
</dbReference>
<sequence>MIKFRHSFSSGKKIPSFQLLCLVYLIFLTIVTSHQEAENVYQKRDYYTLSNTDIKTLVELDPPQWDSVTDGHLGKLLIPRASGSENNTLVQNYISSVFTNLGWHEEKTPFRGTTPIGEIDFTNLIYTYDPDAPRKIILAAHFDSKWFPDFPANQFIGATDSAAPVAMILHLAEFLTPLLNNRKERILSGLGILKNDFDEEEIAETTIQIVLFDGEEAFKDWTATDSIYGARHLAELWSKTYLKSTHPLNKNKKRKFEPEPTILNTIDHLILLDLLGNKHSMIYSYFRETDWLHSKLIKIDQNLKNQNLIEIEKDENEWFSKIKLRGGIGDDHLPFLHRGVSILHIISNPFPSVWHTLGDDSTILSLPALRRWNRILRIFTCEYLGLTPNLIISTTTTTTNRLQSKKTIDELVSLKKIILTDLYDIILFGWTDDSNLRIVDDNK</sequence>
<keyword evidence="1" id="KW-0808">Transferase</keyword>
<accession>A0AAJ8L3Y6</accession>
<evidence type="ECO:0000256" key="3">
    <source>
        <dbReference type="RuleBase" id="RU361240"/>
    </source>
</evidence>
<organism evidence="5 6">
    <name type="scientific">Kwoniella pini CBS 10737</name>
    <dbReference type="NCBI Taxonomy" id="1296096"/>
    <lineage>
        <taxon>Eukaryota</taxon>
        <taxon>Fungi</taxon>
        <taxon>Dikarya</taxon>
        <taxon>Basidiomycota</taxon>
        <taxon>Agaricomycotina</taxon>
        <taxon>Tremellomycetes</taxon>
        <taxon>Tremellales</taxon>
        <taxon>Cryptococcaceae</taxon>
        <taxon>Kwoniella</taxon>
    </lineage>
</organism>
<keyword evidence="3" id="KW-0732">Signal</keyword>
<name>A0AAJ8L3Y6_9TREE</name>
<dbReference type="InterPro" id="IPR007484">
    <property type="entry name" value="Peptidase_M28"/>
</dbReference>
<dbReference type="GO" id="GO:0006508">
    <property type="term" value="P:proteolysis"/>
    <property type="evidence" value="ECO:0007669"/>
    <property type="project" value="UniProtKB-KW"/>
</dbReference>
<dbReference type="GO" id="GO:0008233">
    <property type="term" value="F:peptidase activity"/>
    <property type="evidence" value="ECO:0007669"/>
    <property type="project" value="UniProtKB-KW"/>
</dbReference>
<dbReference type="EMBL" id="CP144521">
    <property type="protein sequence ID" value="WWC68687.1"/>
    <property type="molecule type" value="Genomic_DNA"/>
</dbReference>
<dbReference type="GeneID" id="30171344"/>
<reference evidence="5" key="2">
    <citation type="submission" date="2024-02" db="EMBL/GenBank/DDBJ databases">
        <title>Comparative genomics of Cryptococcus and Kwoniella reveals pathogenesis evolution and contrasting modes of karyotype evolution via chromosome fusion or intercentromeric recombination.</title>
        <authorList>
            <person name="Coelho M.A."/>
            <person name="David-Palma M."/>
            <person name="Shea T."/>
            <person name="Bowers K."/>
            <person name="McGinley-Smith S."/>
            <person name="Mohammad A.W."/>
            <person name="Gnirke A."/>
            <person name="Yurkov A.M."/>
            <person name="Nowrousian M."/>
            <person name="Sun S."/>
            <person name="Cuomo C.A."/>
            <person name="Heitman J."/>
        </authorList>
    </citation>
    <scope>NUCLEOTIDE SEQUENCE</scope>
    <source>
        <strain evidence="5">CBS 10737</strain>
    </source>
</reference>
<dbReference type="Pfam" id="PF04389">
    <property type="entry name" value="Peptidase_M28"/>
    <property type="match status" value="1"/>
</dbReference>
<keyword evidence="3" id="KW-0378">Hydrolase</keyword>
<dbReference type="PANTHER" id="PTHR12283:SF6">
    <property type="entry name" value="GLUTAMINYL-PEPTIDE CYCLOTRANSFERASE-RELATED"/>
    <property type="match status" value="1"/>
</dbReference>
<reference evidence="5" key="1">
    <citation type="submission" date="2013-07" db="EMBL/GenBank/DDBJ databases">
        <authorList>
            <consortium name="The Broad Institute Genome Sequencing Platform"/>
            <person name="Cuomo C."/>
            <person name="Litvintseva A."/>
            <person name="Chen Y."/>
            <person name="Heitman J."/>
            <person name="Sun S."/>
            <person name="Springer D."/>
            <person name="Dromer F."/>
            <person name="Young S.K."/>
            <person name="Zeng Q."/>
            <person name="Gargeya S."/>
            <person name="Fitzgerald M."/>
            <person name="Abouelleil A."/>
            <person name="Alvarado L."/>
            <person name="Berlin A.M."/>
            <person name="Chapman S.B."/>
            <person name="Dewar J."/>
            <person name="Goldberg J."/>
            <person name="Griggs A."/>
            <person name="Gujja S."/>
            <person name="Hansen M."/>
            <person name="Howarth C."/>
            <person name="Imamovic A."/>
            <person name="Larimer J."/>
            <person name="McCowan C."/>
            <person name="Murphy C."/>
            <person name="Pearson M."/>
            <person name="Priest M."/>
            <person name="Roberts A."/>
            <person name="Saif S."/>
            <person name="Shea T."/>
            <person name="Sykes S."/>
            <person name="Wortman J."/>
            <person name="Nusbaum C."/>
            <person name="Birren B."/>
        </authorList>
    </citation>
    <scope>NUCLEOTIDE SEQUENCE</scope>
    <source>
        <strain evidence="5">CBS 10737</strain>
    </source>
</reference>
<dbReference type="EC" id="3.4.-.-" evidence="3"/>
<dbReference type="KEGG" id="kpin:30171344"/>
<feature type="signal peptide" evidence="3">
    <location>
        <begin position="1"/>
        <end position="33"/>
    </location>
</feature>
<gene>
    <name evidence="5" type="ORF">I206_102621</name>
</gene>
<protein>
    <recommendedName>
        <fullName evidence="3">Peptide hydrolase</fullName>
        <ecNumber evidence="3">3.4.-.-</ecNumber>
    </recommendedName>
</protein>
<dbReference type="GO" id="GO:0016603">
    <property type="term" value="F:glutaminyl-peptide cyclotransferase activity"/>
    <property type="evidence" value="ECO:0007669"/>
    <property type="project" value="InterPro"/>
</dbReference>
<keyword evidence="6" id="KW-1185">Reference proteome</keyword>
<keyword evidence="3" id="KW-0479">Metal-binding</keyword>
<keyword evidence="2" id="KW-0012">Acyltransferase</keyword>
<evidence type="ECO:0000313" key="5">
    <source>
        <dbReference type="EMBL" id="WWC68687.1"/>
    </source>
</evidence>
<dbReference type="GO" id="GO:0008270">
    <property type="term" value="F:zinc ion binding"/>
    <property type="evidence" value="ECO:0007669"/>
    <property type="project" value="TreeGrafter"/>
</dbReference>
<evidence type="ECO:0000256" key="2">
    <source>
        <dbReference type="ARBA" id="ARBA00023315"/>
    </source>
</evidence>
<keyword evidence="3" id="KW-0862">Zinc</keyword>
<dbReference type="CDD" id="cd03880">
    <property type="entry name" value="M28_QC_like"/>
    <property type="match status" value="1"/>
</dbReference>
<evidence type="ECO:0000259" key="4">
    <source>
        <dbReference type="Pfam" id="PF04389"/>
    </source>
</evidence>
<feature type="domain" description="Peptidase M28" evidence="4">
    <location>
        <begin position="123"/>
        <end position="377"/>
    </location>
</feature>
<dbReference type="FunFam" id="3.40.630.10:FF:000081">
    <property type="entry name" value="Peptide hydrolase"/>
    <property type="match status" value="1"/>
</dbReference>
<evidence type="ECO:0000256" key="1">
    <source>
        <dbReference type="ARBA" id="ARBA00022679"/>
    </source>
</evidence>
<dbReference type="InterPro" id="IPR037457">
    <property type="entry name" value="M28_QC"/>
</dbReference>
<keyword evidence="3" id="KW-0645">Protease</keyword>
<dbReference type="Gene3D" id="3.40.630.10">
    <property type="entry name" value="Zn peptidases"/>
    <property type="match status" value="1"/>
</dbReference>
<dbReference type="Proteomes" id="UP000094020">
    <property type="component" value="Chromosome 3"/>
</dbReference>
<dbReference type="SUPFAM" id="SSF53187">
    <property type="entry name" value="Zn-dependent exopeptidases"/>
    <property type="match status" value="1"/>
</dbReference>
<dbReference type="RefSeq" id="XP_070058695.1">
    <property type="nucleotide sequence ID" value="XM_070202594.1"/>
</dbReference>
<proteinExistence type="inferred from homology"/>
<evidence type="ECO:0000313" key="6">
    <source>
        <dbReference type="Proteomes" id="UP000094020"/>
    </source>
</evidence>